<sequence>MRALSESLQPFASESTACVSNERYFEKQIALIAPRFSWSFFAAATHNVSAVAGRLPGGANA</sequence>
<protein>
    <submittedName>
        <fullName evidence="1">Uncharacterized protein</fullName>
    </submittedName>
</protein>
<gene>
    <name evidence="1" type="ordered locus">ACP_3436</name>
</gene>
<dbReference type="Proteomes" id="UP000002207">
    <property type="component" value="Chromosome"/>
</dbReference>
<organism evidence="1 2">
    <name type="scientific">Acidobacterium capsulatum (strain ATCC 51196 / DSM 11244 / BCRC 80197 / JCM 7670 / NBRC 15755 / NCIMB 13165 / 161)</name>
    <dbReference type="NCBI Taxonomy" id="240015"/>
    <lineage>
        <taxon>Bacteria</taxon>
        <taxon>Pseudomonadati</taxon>
        <taxon>Acidobacteriota</taxon>
        <taxon>Terriglobia</taxon>
        <taxon>Terriglobales</taxon>
        <taxon>Acidobacteriaceae</taxon>
        <taxon>Acidobacterium</taxon>
    </lineage>
</organism>
<evidence type="ECO:0000313" key="2">
    <source>
        <dbReference type="Proteomes" id="UP000002207"/>
    </source>
</evidence>
<reference evidence="1 2" key="1">
    <citation type="journal article" date="2009" name="Appl. Environ. Microbiol.">
        <title>Three genomes from the phylum Acidobacteria provide insight into the lifestyles of these microorganisms in soils.</title>
        <authorList>
            <person name="Ward N.L."/>
            <person name="Challacombe J.F."/>
            <person name="Janssen P.H."/>
            <person name="Henrissat B."/>
            <person name="Coutinho P.M."/>
            <person name="Wu M."/>
            <person name="Xie G."/>
            <person name="Haft D.H."/>
            <person name="Sait M."/>
            <person name="Badger J."/>
            <person name="Barabote R.D."/>
            <person name="Bradley B."/>
            <person name="Brettin T.S."/>
            <person name="Brinkac L.M."/>
            <person name="Bruce D."/>
            <person name="Creasy T."/>
            <person name="Daugherty S.C."/>
            <person name="Davidsen T.M."/>
            <person name="DeBoy R.T."/>
            <person name="Detter J.C."/>
            <person name="Dodson R.J."/>
            <person name="Durkin A.S."/>
            <person name="Ganapathy A."/>
            <person name="Gwinn-Giglio M."/>
            <person name="Han C.S."/>
            <person name="Khouri H."/>
            <person name="Kiss H."/>
            <person name="Kothari S.P."/>
            <person name="Madupu R."/>
            <person name="Nelson K.E."/>
            <person name="Nelson W.C."/>
            <person name="Paulsen I."/>
            <person name="Penn K."/>
            <person name="Ren Q."/>
            <person name="Rosovitz M.J."/>
            <person name="Selengut J.D."/>
            <person name="Shrivastava S."/>
            <person name="Sullivan S.A."/>
            <person name="Tapia R."/>
            <person name="Thompson L.S."/>
            <person name="Watkins K.L."/>
            <person name="Yang Q."/>
            <person name="Yu C."/>
            <person name="Zafar N."/>
            <person name="Zhou L."/>
            <person name="Kuske C.R."/>
        </authorList>
    </citation>
    <scope>NUCLEOTIDE SEQUENCE [LARGE SCALE GENOMIC DNA]</scope>
    <source>
        <strain evidence="2">ATCC 51196 / DSM 11244 / BCRC 80197 / JCM 7670 / NBRC 15755 / NCIMB 13165 / 161</strain>
    </source>
</reference>
<accession>C1F6W7</accession>
<dbReference type="EMBL" id="CP001472">
    <property type="protein sequence ID" value="ACO32045.1"/>
    <property type="molecule type" value="Genomic_DNA"/>
</dbReference>
<evidence type="ECO:0000313" key="1">
    <source>
        <dbReference type="EMBL" id="ACO32045.1"/>
    </source>
</evidence>
<keyword evidence="2" id="KW-1185">Reference proteome</keyword>
<dbReference type="HOGENOM" id="CLU_2911864_0_0_0"/>
<dbReference type="KEGG" id="aca:ACP_3436"/>
<name>C1F6W7_ACIC5</name>
<dbReference type="STRING" id="240015.ACP_3436"/>
<dbReference type="AlphaFoldDB" id="C1F6W7"/>
<dbReference type="InParanoid" id="C1F6W7"/>
<proteinExistence type="predicted"/>